<protein>
    <submittedName>
        <fullName evidence="1">Uncharacterized protein</fullName>
    </submittedName>
</protein>
<sequence>MSNVAQLLACLPEDTWVFRDDDLQGYPVMFLRKPLYSEDWSTLQRYARRVQTLGRVGTASSRFSNARIQGESLAELSVPPTSSPLFPSLRAINWSDDRICALPLLRLLIGPRLVHLSFDIPSMHKLAPILHCASTFCPLLKTLNAPHQDSDDAGVVLSESLDGWPCLEKLLCGPVTDDALYHLATLPSLRSLSLWSCGFNHFQSITERLANPGSAFENLQELQVGGNRIADCTALLRLVSATELSTINYQGHSLMTKASTSSEIGKFCALLWQCHEVVTDISITEPCHDPPEFVQDYVITFDMIRDLGFLVCLTRLHLDTTCTFYLDDRALSELADGWPYLEIILLGAIKGHRLRQDPLITLKGLASLVGHCPLLTDIGILLNATEVEPISEQRTKGTRNANVTILRFGDSKVGPPSSVAAFLSALVPNVVGIKTFEEPQGMVQSQAKQNWAQVERLLLMFAQVRAHERAFRIEGESDSIEFEGSDHGNAGLHRDEGLEGNGDGDHPMD</sequence>
<evidence type="ECO:0000313" key="1">
    <source>
        <dbReference type="EMBL" id="KAH7923693.1"/>
    </source>
</evidence>
<dbReference type="Proteomes" id="UP000790709">
    <property type="component" value="Unassembled WGS sequence"/>
</dbReference>
<dbReference type="EMBL" id="MU266445">
    <property type="protein sequence ID" value="KAH7923693.1"/>
    <property type="molecule type" value="Genomic_DNA"/>
</dbReference>
<reference evidence="1" key="1">
    <citation type="journal article" date="2021" name="New Phytol.">
        <title>Evolutionary innovations through gain and loss of genes in the ectomycorrhizal Boletales.</title>
        <authorList>
            <person name="Wu G."/>
            <person name="Miyauchi S."/>
            <person name="Morin E."/>
            <person name="Kuo A."/>
            <person name="Drula E."/>
            <person name="Varga T."/>
            <person name="Kohler A."/>
            <person name="Feng B."/>
            <person name="Cao Y."/>
            <person name="Lipzen A."/>
            <person name="Daum C."/>
            <person name="Hundley H."/>
            <person name="Pangilinan J."/>
            <person name="Johnson J."/>
            <person name="Barry K."/>
            <person name="LaButti K."/>
            <person name="Ng V."/>
            <person name="Ahrendt S."/>
            <person name="Min B."/>
            <person name="Choi I.G."/>
            <person name="Park H."/>
            <person name="Plett J.M."/>
            <person name="Magnuson J."/>
            <person name="Spatafora J.W."/>
            <person name="Nagy L.G."/>
            <person name="Henrissat B."/>
            <person name="Grigoriev I.V."/>
            <person name="Yang Z.L."/>
            <person name="Xu J."/>
            <person name="Martin F.M."/>
        </authorList>
    </citation>
    <scope>NUCLEOTIDE SEQUENCE</scope>
    <source>
        <strain evidence="1">KUC20120723A-06</strain>
    </source>
</reference>
<evidence type="ECO:0000313" key="2">
    <source>
        <dbReference type="Proteomes" id="UP000790709"/>
    </source>
</evidence>
<organism evidence="1 2">
    <name type="scientific">Leucogyrophana mollusca</name>
    <dbReference type="NCBI Taxonomy" id="85980"/>
    <lineage>
        <taxon>Eukaryota</taxon>
        <taxon>Fungi</taxon>
        <taxon>Dikarya</taxon>
        <taxon>Basidiomycota</taxon>
        <taxon>Agaricomycotina</taxon>
        <taxon>Agaricomycetes</taxon>
        <taxon>Agaricomycetidae</taxon>
        <taxon>Boletales</taxon>
        <taxon>Boletales incertae sedis</taxon>
        <taxon>Leucogyrophana</taxon>
    </lineage>
</organism>
<name>A0ACB8BGM5_9AGAM</name>
<gene>
    <name evidence="1" type="ORF">BV22DRAFT_1036044</name>
</gene>
<accession>A0ACB8BGM5</accession>
<keyword evidence="2" id="KW-1185">Reference proteome</keyword>
<proteinExistence type="predicted"/>
<comment type="caution">
    <text evidence="1">The sequence shown here is derived from an EMBL/GenBank/DDBJ whole genome shotgun (WGS) entry which is preliminary data.</text>
</comment>